<reference evidence="2" key="1">
    <citation type="journal article" date="2021" name="Proc. Natl. Acad. Sci. U.S.A.">
        <title>A Catalog of Tens of Thousands of Viruses from Human Metagenomes Reveals Hidden Associations with Chronic Diseases.</title>
        <authorList>
            <person name="Tisza M.J."/>
            <person name="Buck C.B."/>
        </authorList>
    </citation>
    <scope>NUCLEOTIDE SEQUENCE</scope>
    <source>
        <strain evidence="2">Cte0t5</strain>
    </source>
</reference>
<name>A0A8S5LHD5_9CAUD</name>
<proteinExistence type="predicted"/>
<protein>
    <submittedName>
        <fullName evidence="2">Uncharacterized protein</fullName>
    </submittedName>
</protein>
<feature type="region of interest" description="Disordered" evidence="1">
    <location>
        <begin position="1"/>
        <end position="39"/>
    </location>
</feature>
<sequence>MHRALGRCSIDPSPPRERNSPDRPPQSSGGPPARSEELT</sequence>
<organism evidence="2">
    <name type="scientific">Myoviridae sp. cte0t5</name>
    <dbReference type="NCBI Taxonomy" id="2823549"/>
    <lineage>
        <taxon>Viruses</taxon>
        <taxon>Duplodnaviria</taxon>
        <taxon>Heunggongvirae</taxon>
        <taxon>Uroviricota</taxon>
        <taxon>Caudoviricetes</taxon>
    </lineage>
</organism>
<dbReference type="EMBL" id="BK014717">
    <property type="protein sequence ID" value="DAD69259.1"/>
    <property type="molecule type" value="Genomic_DNA"/>
</dbReference>
<evidence type="ECO:0000256" key="1">
    <source>
        <dbReference type="SAM" id="MobiDB-lite"/>
    </source>
</evidence>
<evidence type="ECO:0000313" key="2">
    <source>
        <dbReference type="EMBL" id="DAD69259.1"/>
    </source>
</evidence>
<accession>A0A8S5LHD5</accession>